<reference evidence="3 4" key="1">
    <citation type="journal article" date="2019" name="Sci. Rep.">
        <title>Nanopore sequencing improves the draft genome of the human pathogenic amoeba Naegleria fowleri.</title>
        <authorList>
            <person name="Liechti N."/>
            <person name="Schurch N."/>
            <person name="Bruggmann R."/>
            <person name="Wittwer M."/>
        </authorList>
    </citation>
    <scope>NUCLEOTIDE SEQUENCE [LARGE SCALE GENOMIC DNA]</scope>
    <source>
        <strain evidence="3 4">ATCC 30894</strain>
    </source>
</reference>
<dbReference type="InterPro" id="IPR023398">
    <property type="entry name" value="TIF_eIF4e-like"/>
</dbReference>
<dbReference type="GO" id="GO:0003743">
    <property type="term" value="F:translation initiation factor activity"/>
    <property type="evidence" value="ECO:0007669"/>
    <property type="project" value="UniProtKB-KW"/>
</dbReference>
<dbReference type="Pfam" id="PF01652">
    <property type="entry name" value="IF4E"/>
    <property type="match status" value="1"/>
</dbReference>
<dbReference type="PANTHER" id="PTHR11960">
    <property type="entry name" value="EUKARYOTIC TRANSLATION INITIATION FACTOR 4E RELATED"/>
    <property type="match status" value="1"/>
</dbReference>
<dbReference type="RefSeq" id="XP_044566962.1">
    <property type="nucleotide sequence ID" value="XM_044702086.1"/>
</dbReference>
<comment type="similarity">
    <text evidence="1">Belongs to the eukaryotic initiation factor 4E family.</text>
</comment>
<dbReference type="AlphaFoldDB" id="A0A6A5CAE9"/>
<dbReference type="InterPro" id="IPR001040">
    <property type="entry name" value="TIF_eIF_4E"/>
</dbReference>
<keyword evidence="1" id="KW-0396">Initiation factor</keyword>
<dbReference type="GO" id="GO:0000340">
    <property type="term" value="F:RNA 7-methylguanosine cap binding"/>
    <property type="evidence" value="ECO:0007669"/>
    <property type="project" value="TreeGrafter"/>
</dbReference>
<dbReference type="Proteomes" id="UP000444721">
    <property type="component" value="Unassembled WGS sequence"/>
</dbReference>
<comment type="caution">
    <text evidence="3">The sequence shown here is derived from an EMBL/GenBank/DDBJ whole genome shotgun (WGS) entry which is preliminary data.</text>
</comment>
<evidence type="ECO:0000256" key="1">
    <source>
        <dbReference type="RuleBase" id="RU004374"/>
    </source>
</evidence>
<feature type="region of interest" description="Disordered" evidence="2">
    <location>
        <begin position="93"/>
        <end position="118"/>
    </location>
</feature>
<dbReference type="OMA" id="CTTDGGY"/>
<protein>
    <submittedName>
        <fullName evidence="3">Uncharacterized protein</fullName>
    </submittedName>
</protein>
<keyword evidence="1" id="KW-0648">Protein biosynthesis</keyword>
<accession>A0A6A5CAE9</accession>
<keyword evidence="4" id="KW-1185">Reference proteome</keyword>
<dbReference type="VEuPathDB" id="AmoebaDB:NF0092280"/>
<dbReference type="OrthoDB" id="590761at2759"/>
<feature type="region of interest" description="Disordered" evidence="2">
    <location>
        <begin position="1"/>
        <end position="62"/>
    </location>
</feature>
<evidence type="ECO:0000313" key="4">
    <source>
        <dbReference type="Proteomes" id="UP000444721"/>
    </source>
</evidence>
<gene>
    <name evidence="3" type="ORF">FDP41_011654</name>
</gene>
<dbReference type="VEuPathDB" id="AmoebaDB:NfTy_016920"/>
<evidence type="ECO:0000256" key="2">
    <source>
        <dbReference type="SAM" id="MobiDB-lite"/>
    </source>
</evidence>
<dbReference type="GO" id="GO:0016281">
    <property type="term" value="C:eukaryotic translation initiation factor 4F complex"/>
    <property type="evidence" value="ECO:0007669"/>
    <property type="project" value="TreeGrafter"/>
</dbReference>
<dbReference type="Gene3D" id="3.30.760.10">
    <property type="entry name" value="RNA Cap, Translation Initiation Factor Eif4e"/>
    <property type="match status" value="1"/>
</dbReference>
<sequence>MSNHHTNDWKSVQNKPRTGRKTQSNTSASTPTGSPPSSSSSSSATTTSSLPPGSSPVGSNPTTTTTSINYNVVAATSYKTAAVVSVPNLESRGTSMHHQHQYNNNSSSSSSSSNQPLDKHPLGHTFTFSYFRKEKGIDYEDCMKTVGDFSTVEEFWALYTHMKRPYELKVSMDYHLFKQGIKPMWEDEKNKNGGRLMLRCKSGYSARIWEDLLLSFIGQQFANDDDINGVVISIRDNHDIISIWNKNGDDEKIQETLKQDVMNLLNLPSQTKLEYKAHKDAIQTHTKMLELWSNNFKTSDDTDIQDDAELAESNPMEGETTKQR</sequence>
<dbReference type="EMBL" id="VFQX01000010">
    <property type="protein sequence ID" value="KAF0982249.1"/>
    <property type="molecule type" value="Genomic_DNA"/>
</dbReference>
<dbReference type="GeneID" id="68118869"/>
<dbReference type="PANTHER" id="PTHR11960:SF18">
    <property type="entry name" value="EUKARYOTIC TRANSLATION INITIATION FACTOR 4E HOMOLOGOUS PROTEIN, ISOFORM B"/>
    <property type="match status" value="1"/>
</dbReference>
<evidence type="ECO:0000313" key="3">
    <source>
        <dbReference type="EMBL" id="KAF0982249.1"/>
    </source>
</evidence>
<keyword evidence="1" id="KW-0694">RNA-binding</keyword>
<feature type="compositionally biased region" description="Low complexity" evidence="2">
    <location>
        <begin position="24"/>
        <end position="62"/>
    </location>
</feature>
<name>A0A6A5CAE9_NAEFO</name>
<organism evidence="3 4">
    <name type="scientific">Naegleria fowleri</name>
    <name type="common">Brain eating amoeba</name>
    <dbReference type="NCBI Taxonomy" id="5763"/>
    <lineage>
        <taxon>Eukaryota</taxon>
        <taxon>Discoba</taxon>
        <taxon>Heterolobosea</taxon>
        <taxon>Tetramitia</taxon>
        <taxon>Eutetramitia</taxon>
        <taxon>Vahlkampfiidae</taxon>
        <taxon>Naegleria</taxon>
    </lineage>
</organism>
<proteinExistence type="inferred from homology"/>
<dbReference type="SUPFAM" id="SSF55418">
    <property type="entry name" value="eIF4e-like"/>
    <property type="match status" value="1"/>
</dbReference>
<feature type="compositionally biased region" description="Low complexity" evidence="2">
    <location>
        <begin position="103"/>
        <end position="114"/>
    </location>
</feature>
<dbReference type="VEuPathDB" id="AmoebaDB:FDP41_011654"/>
<feature type="region of interest" description="Disordered" evidence="2">
    <location>
        <begin position="302"/>
        <end position="324"/>
    </location>
</feature>